<dbReference type="InterPro" id="IPR052197">
    <property type="entry name" value="ComplexI_49kDa-like"/>
</dbReference>
<dbReference type="InterPro" id="IPR037232">
    <property type="entry name" value="NADH_quin_OxRdtase_su_C/D-like"/>
</dbReference>
<dbReference type="GO" id="GO:0051287">
    <property type="term" value="F:NAD binding"/>
    <property type="evidence" value="ECO:0007669"/>
    <property type="project" value="InterPro"/>
</dbReference>
<keyword evidence="1" id="KW-0560">Oxidoreductase</keyword>
<feature type="domain" description="NADH-quinone oxidoreductase subunit D" evidence="4">
    <location>
        <begin position="277"/>
        <end position="438"/>
    </location>
</feature>
<evidence type="ECO:0000313" key="6">
    <source>
        <dbReference type="Proteomes" id="UP000214566"/>
    </source>
</evidence>
<dbReference type="GO" id="GO:0016651">
    <property type="term" value="F:oxidoreductase activity, acting on NAD(P)H"/>
    <property type="evidence" value="ECO:0007669"/>
    <property type="project" value="InterPro"/>
</dbReference>
<protein>
    <submittedName>
        <fullName evidence="5">Putative NADH-ubiquinone oxidoreductase, chain 49kDa</fullName>
    </submittedName>
</protein>
<dbReference type="InterPro" id="IPR001135">
    <property type="entry name" value="NADH_Q_OxRdtase_suD"/>
</dbReference>
<keyword evidence="2" id="KW-0520">NAD</keyword>
<dbReference type="PANTHER" id="PTHR43485">
    <property type="entry name" value="HYDROGENASE-4 COMPONENT G"/>
    <property type="match status" value="1"/>
</dbReference>
<dbReference type="InterPro" id="IPR001268">
    <property type="entry name" value="NADH_UbQ_OxRdtase_30kDa_su"/>
</dbReference>
<dbReference type="SUPFAM" id="SSF56762">
    <property type="entry name" value="HydB/Nqo4-like"/>
    <property type="match status" value="1"/>
</dbReference>
<keyword evidence="5" id="KW-0830">Ubiquinone</keyword>
<dbReference type="Pfam" id="PF00346">
    <property type="entry name" value="Complex1_49kDa"/>
    <property type="match status" value="1"/>
</dbReference>
<evidence type="ECO:0000259" key="4">
    <source>
        <dbReference type="Pfam" id="PF00346"/>
    </source>
</evidence>
<sequence>MTAMRALCSGMAVDHRVVDAQGWAALAQHMHAQDARLLALWGSDTRLQCGGFTVHACWLQRDALTLAELVLACGVTHYPALHALFPVADRLQRALRDLLGLQAPGMDSRPWLRHTAWGADEFPLRRDAPERGPERAPEAERYAFVAVDGEGVHEISVGPVHAGIIEPGQFRFSVVGEKVLRLEPRLGFAHKGVERRFQQLTLNEGAGLAARLCGDSAAANAWAYCMALETLAEVRIPPRAGALRALLLERERLANHLGDLGAIVNDAGFGFGLAQFSRLKEDLLRLNARVFGARYPMGAIQPGGVAFDLDDDAQSMLRTQCGVLRREVERLKVILDQHEGLQDRLAATGRVAPDLARRLGMLGLASRASGQALDLRAIPGLAPYDKLGVRIAVEQGGDVAARVAVRFAEVFESLRLSLALLDALPEGPHILALPEVIAPGLALGVVEGWRGPAFIALQAGEGGRIARCHPHDPSWQNWPALEWIMVQDIVPDFPLINKSFNLSYSGHDR</sequence>
<dbReference type="Proteomes" id="UP000214566">
    <property type="component" value="Unassembled WGS sequence"/>
</dbReference>
<evidence type="ECO:0000256" key="2">
    <source>
        <dbReference type="ARBA" id="ARBA00023027"/>
    </source>
</evidence>
<dbReference type="GO" id="GO:0008137">
    <property type="term" value="F:NADH dehydrogenase (ubiquinone) activity"/>
    <property type="evidence" value="ECO:0007669"/>
    <property type="project" value="InterPro"/>
</dbReference>
<dbReference type="PANTHER" id="PTHR43485:SF1">
    <property type="entry name" value="FORMATE HYDROGENLYASE SUBUNIT 5-RELATED"/>
    <property type="match status" value="1"/>
</dbReference>
<evidence type="ECO:0000259" key="3">
    <source>
        <dbReference type="Pfam" id="PF00329"/>
    </source>
</evidence>
<dbReference type="Pfam" id="PF00329">
    <property type="entry name" value="Complex1_30kDa"/>
    <property type="match status" value="1"/>
</dbReference>
<organism evidence="5 6">
    <name type="scientific">Thiomonas delicata</name>
    <name type="common">Thiomonas cuprina</name>
    <dbReference type="NCBI Taxonomy" id="364030"/>
    <lineage>
        <taxon>Bacteria</taxon>
        <taxon>Pseudomonadati</taxon>
        <taxon>Pseudomonadota</taxon>
        <taxon>Betaproteobacteria</taxon>
        <taxon>Burkholderiales</taxon>
        <taxon>Thiomonas</taxon>
    </lineage>
</organism>
<dbReference type="GO" id="GO:0048038">
    <property type="term" value="F:quinone binding"/>
    <property type="evidence" value="ECO:0007669"/>
    <property type="project" value="InterPro"/>
</dbReference>
<reference evidence="5 6" key="1">
    <citation type="submission" date="2016-06" db="EMBL/GenBank/DDBJ databases">
        <authorList>
            <person name="Kjaerup R.B."/>
            <person name="Dalgaard T.S."/>
            <person name="Juul-Madsen H.R."/>
        </authorList>
    </citation>
    <scope>NUCLEOTIDE SEQUENCE [LARGE SCALE GENOMIC DNA]</scope>
    <source>
        <strain evidence="5 6">DSM 16361</strain>
    </source>
</reference>
<feature type="domain" description="NADH:ubiquinone oxidoreductase 30kDa subunit" evidence="3">
    <location>
        <begin position="18"/>
        <end position="133"/>
    </location>
</feature>
<evidence type="ECO:0000313" key="5">
    <source>
        <dbReference type="EMBL" id="SBP89564.1"/>
    </source>
</evidence>
<accession>A0A238D8V0</accession>
<dbReference type="InterPro" id="IPR029014">
    <property type="entry name" value="NiFe-Hase_large"/>
</dbReference>
<dbReference type="SUPFAM" id="SSF143243">
    <property type="entry name" value="Nqo5-like"/>
    <property type="match status" value="1"/>
</dbReference>
<proteinExistence type="predicted"/>
<dbReference type="Gene3D" id="1.10.645.10">
    <property type="entry name" value="Cytochrome-c3 Hydrogenase, chain B"/>
    <property type="match status" value="1"/>
</dbReference>
<gene>
    <name evidence="5" type="ORF">THIARS_80088</name>
</gene>
<dbReference type="EMBL" id="FLMQ01000057">
    <property type="protein sequence ID" value="SBP89564.1"/>
    <property type="molecule type" value="Genomic_DNA"/>
</dbReference>
<dbReference type="AlphaFoldDB" id="A0A238D8V0"/>
<evidence type="ECO:0000256" key="1">
    <source>
        <dbReference type="ARBA" id="ARBA00023002"/>
    </source>
</evidence>
<name>A0A238D8V0_THIDL</name>
<keyword evidence="6" id="KW-1185">Reference proteome</keyword>